<organism evidence="2 3">
    <name type="scientific">Actinopolymorpha pittospori</name>
    <dbReference type="NCBI Taxonomy" id="648752"/>
    <lineage>
        <taxon>Bacteria</taxon>
        <taxon>Bacillati</taxon>
        <taxon>Actinomycetota</taxon>
        <taxon>Actinomycetes</taxon>
        <taxon>Propionibacteriales</taxon>
        <taxon>Actinopolymorphaceae</taxon>
        <taxon>Actinopolymorpha</taxon>
    </lineage>
</organism>
<proteinExistence type="predicted"/>
<sequence length="92" mass="9730">MRGCAVRLARPRRRPGAVDSAESGEKIGAGSRCARGRTLPPRPRNACGPPRTEVHAVGLSIDAPIVLDTSSGAAQGPDFPRHIFNDGYLEVL</sequence>
<evidence type="ECO:0000313" key="3">
    <source>
        <dbReference type="Proteomes" id="UP000638648"/>
    </source>
</evidence>
<keyword evidence="3" id="KW-1185">Reference proteome</keyword>
<feature type="region of interest" description="Disordered" evidence="1">
    <location>
        <begin position="1"/>
        <end position="50"/>
    </location>
</feature>
<name>A0A927MQB0_9ACTN</name>
<dbReference type="Proteomes" id="UP000638648">
    <property type="component" value="Unassembled WGS sequence"/>
</dbReference>
<accession>A0A927MQB0</accession>
<protein>
    <submittedName>
        <fullName evidence="2">Uncharacterized protein</fullName>
    </submittedName>
</protein>
<reference evidence="2" key="1">
    <citation type="submission" date="2020-10" db="EMBL/GenBank/DDBJ databases">
        <title>Sequencing the genomes of 1000 actinobacteria strains.</title>
        <authorList>
            <person name="Klenk H.-P."/>
        </authorList>
    </citation>
    <scope>NUCLEOTIDE SEQUENCE</scope>
    <source>
        <strain evidence="2">DSM 45354</strain>
    </source>
</reference>
<dbReference type="EMBL" id="JADBEM010000001">
    <property type="protein sequence ID" value="MBE1603263.1"/>
    <property type="molecule type" value="Genomic_DNA"/>
</dbReference>
<comment type="caution">
    <text evidence="2">The sequence shown here is derived from an EMBL/GenBank/DDBJ whole genome shotgun (WGS) entry which is preliminary data.</text>
</comment>
<gene>
    <name evidence="2" type="ORF">HEB94_000111</name>
</gene>
<dbReference type="AlphaFoldDB" id="A0A927MQB0"/>
<evidence type="ECO:0000313" key="2">
    <source>
        <dbReference type="EMBL" id="MBE1603263.1"/>
    </source>
</evidence>
<evidence type="ECO:0000256" key="1">
    <source>
        <dbReference type="SAM" id="MobiDB-lite"/>
    </source>
</evidence>